<sequence length="115" mass="12842">MSAASAVSPRAVNATMKAVFEMNQTPKKDMAVQARQPTPATEDLAHRPIFFEYDRFFDRVIVSERSCEDTWTPGIAVFARLDSGNRTAEKTRLKTKDWSLHSGTEASTRSTSTTK</sequence>
<accession>A0A9P3LYH9</accession>
<reference evidence="2" key="2">
    <citation type="journal article" date="2022" name="Microbiol. Resour. Announc.">
        <title>Whole-Genome Sequence of Entomortierella parvispora E1425, a Mucoromycotan Fungus Associated with Burkholderiaceae-Related Endosymbiotic Bacteria.</title>
        <authorList>
            <person name="Herlambang A."/>
            <person name="Guo Y."/>
            <person name="Takashima Y."/>
            <person name="Narisawa K."/>
            <person name="Ohta H."/>
            <person name="Nishizawa T."/>
        </authorList>
    </citation>
    <scope>NUCLEOTIDE SEQUENCE</scope>
    <source>
        <strain evidence="2">E1425</strain>
    </source>
</reference>
<comment type="caution">
    <text evidence="2">The sequence shown here is derived from an EMBL/GenBank/DDBJ whole genome shotgun (WGS) entry which is preliminary data.</text>
</comment>
<reference evidence="2" key="1">
    <citation type="submission" date="2021-11" db="EMBL/GenBank/DDBJ databases">
        <authorList>
            <person name="Herlambang A."/>
            <person name="Guo Y."/>
            <person name="Takashima Y."/>
            <person name="Nishizawa T."/>
        </authorList>
    </citation>
    <scope>NUCLEOTIDE SEQUENCE</scope>
    <source>
        <strain evidence="2">E1425</strain>
    </source>
</reference>
<keyword evidence="3" id="KW-1185">Reference proteome</keyword>
<organism evidence="2 3">
    <name type="scientific">Entomortierella parvispora</name>
    <dbReference type="NCBI Taxonomy" id="205924"/>
    <lineage>
        <taxon>Eukaryota</taxon>
        <taxon>Fungi</taxon>
        <taxon>Fungi incertae sedis</taxon>
        <taxon>Mucoromycota</taxon>
        <taxon>Mortierellomycotina</taxon>
        <taxon>Mortierellomycetes</taxon>
        <taxon>Mortierellales</taxon>
        <taxon>Mortierellaceae</taxon>
        <taxon>Entomortierella</taxon>
    </lineage>
</organism>
<proteinExistence type="predicted"/>
<evidence type="ECO:0000313" key="3">
    <source>
        <dbReference type="Proteomes" id="UP000827284"/>
    </source>
</evidence>
<feature type="compositionally biased region" description="Basic and acidic residues" evidence="1">
    <location>
        <begin position="89"/>
        <end position="99"/>
    </location>
</feature>
<feature type="region of interest" description="Disordered" evidence="1">
    <location>
        <begin position="89"/>
        <end position="115"/>
    </location>
</feature>
<dbReference type="Proteomes" id="UP000827284">
    <property type="component" value="Unassembled WGS sequence"/>
</dbReference>
<dbReference type="AlphaFoldDB" id="A0A9P3LYH9"/>
<gene>
    <name evidence="2" type="ORF">EMPS_07819</name>
</gene>
<dbReference type="EMBL" id="BQFW01000011">
    <property type="protein sequence ID" value="GJJ75461.1"/>
    <property type="molecule type" value="Genomic_DNA"/>
</dbReference>
<protein>
    <submittedName>
        <fullName evidence="2">Uncharacterized protein</fullName>
    </submittedName>
</protein>
<name>A0A9P3LYH9_9FUNG</name>
<evidence type="ECO:0000313" key="2">
    <source>
        <dbReference type="EMBL" id="GJJ75461.1"/>
    </source>
</evidence>
<feature type="compositionally biased region" description="Polar residues" evidence="1">
    <location>
        <begin position="101"/>
        <end position="115"/>
    </location>
</feature>
<evidence type="ECO:0000256" key="1">
    <source>
        <dbReference type="SAM" id="MobiDB-lite"/>
    </source>
</evidence>